<evidence type="ECO:0000256" key="1">
    <source>
        <dbReference type="SAM" id="MobiDB-lite"/>
    </source>
</evidence>
<dbReference type="AlphaFoldDB" id="A0AA47N8K0"/>
<protein>
    <submittedName>
        <fullName evidence="3">Uncharacterized protein</fullName>
    </submittedName>
</protein>
<keyword evidence="2" id="KW-1133">Transmembrane helix</keyword>
<reference evidence="3" key="1">
    <citation type="journal article" date="2023" name="Front. Mar. Sci.">
        <title>A new Merluccius polli reference genome to investigate the effects of global change in West African waters.</title>
        <authorList>
            <person name="Mateo J.L."/>
            <person name="Blanco-Fernandez C."/>
            <person name="Garcia-Vazquez E."/>
            <person name="Machado-Schiaffino G."/>
        </authorList>
    </citation>
    <scope>NUCLEOTIDE SEQUENCE</scope>
    <source>
        <strain evidence="3">C29</strain>
        <tissue evidence="3">Fin</tissue>
    </source>
</reference>
<gene>
    <name evidence="3" type="ORF">N1851_004127</name>
</gene>
<keyword evidence="4" id="KW-1185">Reference proteome</keyword>
<dbReference type="Gene3D" id="2.30.30.850">
    <property type="match status" value="1"/>
</dbReference>
<feature type="region of interest" description="Disordered" evidence="1">
    <location>
        <begin position="102"/>
        <end position="121"/>
    </location>
</feature>
<dbReference type="Proteomes" id="UP001174136">
    <property type="component" value="Unassembled WGS sequence"/>
</dbReference>
<evidence type="ECO:0000256" key="2">
    <source>
        <dbReference type="SAM" id="Phobius"/>
    </source>
</evidence>
<organism evidence="3 4">
    <name type="scientific">Merluccius polli</name>
    <name type="common">Benguela hake</name>
    <name type="synonym">Merluccius cadenati</name>
    <dbReference type="NCBI Taxonomy" id="89951"/>
    <lineage>
        <taxon>Eukaryota</taxon>
        <taxon>Metazoa</taxon>
        <taxon>Chordata</taxon>
        <taxon>Craniata</taxon>
        <taxon>Vertebrata</taxon>
        <taxon>Euteleostomi</taxon>
        <taxon>Actinopterygii</taxon>
        <taxon>Neopterygii</taxon>
        <taxon>Teleostei</taxon>
        <taxon>Neoteleostei</taxon>
        <taxon>Acanthomorphata</taxon>
        <taxon>Zeiogadaria</taxon>
        <taxon>Gadariae</taxon>
        <taxon>Gadiformes</taxon>
        <taxon>Gadoidei</taxon>
        <taxon>Merlucciidae</taxon>
        <taxon>Merluccius</taxon>
    </lineage>
</organism>
<evidence type="ECO:0000313" key="4">
    <source>
        <dbReference type="Proteomes" id="UP001174136"/>
    </source>
</evidence>
<keyword evidence="2" id="KW-0472">Membrane</keyword>
<feature type="region of interest" description="Disordered" evidence="1">
    <location>
        <begin position="283"/>
        <end position="304"/>
    </location>
</feature>
<keyword evidence="2" id="KW-0812">Transmembrane</keyword>
<sequence>MEETRIQIAHQDIYIGSEGVAALALLDEELEQWYDVSGSVPHLTLGVAPNRFASSLGPMIKEAIQSEWKGPYQVRLATPFSAALDTPHGRKWHHLTRLRKADHPGADSLHDTSRTPPERHPKIQTRVTMAPQPRPPPPICTSKWETTAALVTACFLVLGWVMLLVACLAGSRRIHNYTFTYNLTYNITPEDEPPTTTPSSPNPPPFYPRPPRRRRQVGPNKDPGNDACVKKYGGITLDYIMGSSTVFKFDLCDVINCGGNPAAWKDYEGDFGRGAIMSKNDLGMQEPTYSKDQDQSHVPIPEEG</sequence>
<dbReference type="EMBL" id="JAOPHQ010000622">
    <property type="protein sequence ID" value="KAK0153814.1"/>
    <property type="molecule type" value="Genomic_DNA"/>
</dbReference>
<evidence type="ECO:0000313" key="3">
    <source>
        <dbReference type="EMBL" id="KAK0153814.1"/>
    </source>
</evidence>
<feature type="compositionally biased region" description="Pro residues" evidence="1">
    <location>
        <begin position="200"/>
        <end position="209"/>
    </location>
</feature>
<feature type="transmembrane region" description="Helical" evidence="2">
    <location>
        <begin position="148"/>
        <end position="169"/>
    </location>
</feature>
<comment type="caution">
    <text evidence="3">The sequence shown here is derived from an EMBL/GenBank/DDBJ whole genome shotgun (WGS) entry which is preliminary data.</text>
</comment>
<name>A0AA47N8K0_MERPO</name>
<accession>A0AA47N8K0</accession>
<feature type="region of interest" description="Disordered" evidence="1">
    <location>
        <begin position="190"/>
        <end position="225"/>
    </location>
</feature>
<proteinExistence type="predicted"/>